<feature type="region of interest" description="Disordered" evidence="2">
    <location>
        <begin position="447"/>
        <end position="467"/>
    </location>
</feature>
<keyword evidence="1" id="KW-0343">GTPase activation</keyword>
<organism evidence="4 5">
    <name type="scientific">Drechslerella dactyloides</name>
    <name type="common">Nematode-trapping fungus</name>
    <name type="synonym">Arthrobotrys dactyloides</name>
    <dbReference type="NCBI Taxonomy" id="74499"/>
    <lineage>
        <taxon>Eukaryota</taxon>
        <taxon>Fungi</taxon>
        <taxon>Dikarya</taxon>
        <taxon>Ascomycota</taxon>
        <taxon>Pezizomycotina</taxon>
        <taxon>Orbiliomycetes</taxon>
        <taxon>Orbiliales</taxon>
        <taxon>Orbiliaceae</taxon>
        <taxon>Drechslerella</taxon>
    </lineage>
</organism>
<dbReference type="SMART" id="SM00164">
    <property type="entry name" value="TBC"/>
    <property type="match status" value="1"/>
</dbReference>
<gene>
    <name evidence="4" type="ORF">Dda_6436</name>
</gene>
<keyword evidence="5" id="KW-1185">Reference proteome</keyword>
<comment type="caution">
    <text evidence="4">The sequence shown here is derived from an EMBL/GenBank/DDBJ whole genome shotgun (WGS) entry which is preliminary data.</text>
</comment>
<feature type="region of interest" description="Disordered" evidence="2">
    <location>
        <begin position="1237"/>
        <end position="1287"/>
    </location>
</feature>
<dbReference type="Gene3D" id="1.10.472.80">
    <property type="entry name" value="Ypt/Rab-GAP domain of gyp1p, domain 3"/>
    <property type="match status" value="1"/>
</dbReference>
<dbReference type="PANTHER" id="PTHR22957:SF337">
    <property type="entry name" value="TBC1 DOMAIN FAMILY MEMBER 5"/>
    <property type="match status" value="1"/>
</dbReference>
<accession>A0AAD6IU02</accession>
<proteinExistence type="predicted"/>
<dbReference type="InterPro" id="IPR000195">
    <property type="entry name" value="Rab-GAP-TBC_dom"/>
</dbReference>
<evidence type="ECO:0000313" key="4">
    <source>
        <dbReference type="EMBL" id="KAJ6258396.1"/>
    </source>
</evidence>
<dbReference type="EMBL" id="JAQGDS010000008">
    <property type="protein sequence ID" value="KAJ6258396.1"/>
    <property type="molecule type" value="Genomic_DNA"/>
</dbReference>
<feature type="compositionally biased region" description="Gly residues" evidence="2">
    <location>
        <begin position="1278"/>
        <end position="1287"/>
    </location>
</feature>
<dbReference type="SUPFAM" id="SSF47923">
    <property type="entry name" value="Ypt/Rab-GAP domain of gyp1p"/>
    <property type="match status" value="2"/>
</dbReference>
<dbReference type="Gene3D" id="1.10.8.270">
    <property type="entry name" value="putative rabgap domain of human tbc1 domain family member 14 like domains"/>
    <property type="match status" value="1"/>
</dbReference>
<feature type="region of interest" description="Disordered" evidence="2">
    <location>
        <begin position="945"/>
        <end position="979"/>
    </location>
</feature>
<evidence type="ECO:0000259" key="3">
    <source>
        <dbReference type="PROSITE" id="PS50086"/>
    </source>
</evidence>
<evidence type="ECO:0000256" key="2">
    <source>
        <dbReference type="SAM" id="MobiDB-lite"/>
    </source>
</evidence>
<dbReference type="Pfam" id="PF00566">
    <property type="entry name" value="RabGAP-TBC"/>
    <property type="match status" value="1"/>
</dbReference>
<evidence type="ECO:0000313" key="5">
    <source>
        <dbReference type="Proteomes" id="UP001221413"/>
    </source>
</evidence>
<dbReference type="Proteomes" id="UP001221413">
    <property type="component" value="Unassembled WGS sequence"/>
</dbReference>
<dbReference type="FunFam" id="1.10.472.80:FF:000038">
    <property type="entry name" value="TBC1 domain family member 5"/>
    <property type="match status" value="1"/>
</dbReference>
<dbReference type="InterPro" id="IPR035969">
    <property type="entry name" value="Rab-GAP_TBC_sf"/>
</dbReference>
<dbReference type="GO" id="GO:0005096">
    <property type="term" value="F:GTPase activator activity"/>
    <property type="evidence" value="ECO:0007669"/>
    <property type="project" value="UniProtKB-KW"/>
</dbReference>
<reference evidence="4" key="1">
    <citation type="submission" date="2023-01" db="EMBL/GenBank/DDBJ databases">
        <title>The chitinases involved in constricting ring structure development in the nematode-trapping fungus Drechslerella dactyloides.</title>
        <authorList>
            <person name="Wang R."/>
            <person name="Zhang L."/>
            <person name="Tang P."/>
            <person name="Li S."/>
            <person name="Liang L."/>
        </authorList>
    </citation>
    <scope>NUCLEOTIDE SEQUENCE</scope>
    <source>
        <strain evidence="4">YMF1.00031</strain>
    </source>
</reference>
<name>A0AAD6IU02_DREDA</name>
<feature type="region of interest" description="Disordered" evidence="2">
    <location>
        <begin position="1163"/>
        <end position="1221"/>
    </location>
</feature>
<evidence type="ECO:0000256" key="1">
    <source>
        <dbReference type="ARBA" id="ARBA00022468"/>
    </source>
</evidence>
<dbReference type="PROSITE" id="PS50086">
    <property type="entry name" value="TBC_RABGAP"/>
    <property type="match status" value="1"/>
</dbReference>
<dbReference type="FunFam" id="1.10.8.270:FF:000031">
    <property type="entry name" value="TBC1 domain family member 5"/>
    <property type="match status" value="1"/>
</dbReference>
<feature type="compositionally biased region" description="Pro residues" evidence="2">
    <location>
        <begin position="1170"/>
        <end position="1179"/>
    </location>
</feature>
<dbReference type="PANTHER" id="PTHR22957">
    <property type="entry name" value="TBC1 DOMAIN FAMILY MEMBER GTPASE-ACTIVATING PROTEIN"/>
    <property type="match status" value="1"/>
</dbReference>
<protein>
    <recommendedName>
        <fullName evidence="3">Rab-GAP TBC domain-containing protein</fullName>
    </recommendedName>
</protein>
<feature type="compositionally biased region" description="Low complexity" evidence="2">
    <location>
        <begin position="963"/>
        <end position="977"/>
    </location>
</feature>
<feature type="domain" description="Rab-GAP TBC" evidence="3">
    <location>
        <begin position="604"/>
        <end position="869"/>
    </location>
</feature>
<sequence length="1287" mass="140414">MRICGDMCKSSVEVPDKAVLREHATKVCVVGVLQNRICPSLHEFLTPPGTFPGFIPGSLRRDGTFGEINLLAIDGVQRALDQHIHALPPGTRDHRPMPRPRKTHQIARALSFTPEQILLQALVAEPPMERPVAPAVHNRHGAPEAAFLARHELREAAGRLRCRAQQLDVLRLVPAPEGQVVAVVCDHAVGAAVDVLSREDGSRVAVGGSLGRAERAGEVAFLVREAGHAAGDAEEPEVAHFEHLAGEREGQQEGGDVEERICVSNGLSVRKAERRRAVLVGSPRMRPALDVARVAFSMTRDGCGGLDGVLEGRWVGRWTYVHGVQDDAAFEEEADFSCEPEADDAAPVVRDEDAAVAGLGVLLCDDEAGEGGQHCPVDEDDERRVGRGIATLDVVQVDAVGGLVEAVMEAGQRLCRQVPQFIPSCTEALAISGVFLLLGDGLDEGPFGGGAQHEETKDADAGEGDEDLACKRRNPHLEVSDTSMSRSMFSVWWWGTMSGGWLHMMSLERWRWWSTAGRQFWPQRLTSSGLVRALDRCIAGWASLSTAAIRLAGEMRRGERMRLVRGCLRDMCPREQWTAYLRSISSFEALQAASLADINIARGLGHDALRSLLWKSLLLCHKLDLTTVLAAVRKERAAYDDHRVQLLRPLTSEQDRERFAGSDPLADDESSPWTSLRADEQLRDEIQKDIDRTYPDNAFFRSADVQSTLSNVLFVWSRLHPDVSYRQGMHELAAPIYWVMHADALEASPDVSLDEQGEVMTELLAGEYVEHDTFAIFQKIMLFAKSWYETGHGDDKAAGAVSAGSPIVRKSEYIHEGLLGVVDPELAIHLDRLGVLPQIFLIRWIRLMFGREFSFDETLGLWDGIFVEDPTLQIVDYVCVAMLLRIRWKLLESDYPTALTILLREAPTARPPLTLLKDAIHLRDDLSPATASRLITQHTGRPPTPYDGVYVRAPTPLPQTPASRSPSLSPSLSPRSPGLTAVTSLHLNNIESLMHDVASRMRDRSERWGVNKALREAMGEVKRVSAGVGEQQRDLLKRWTDSMERQTVLGAILEESIKAFERNATADRDAVERVKYVRNCLLDSKTPLDRRWLTEVPDVSAATEPPPPSPPVKVTVVPPLVSPVGAVSKPPPFPTYFSAGGHGEAIVPPDADVAAAILVTAPSPTSPVRSKPPLPPPPTISKTPPAVVTSTQKVASPPPIDPLSTSPLPSPGLGVGEEVKPRRSLAQSDFAWMLGDDTLDRNRGSFIGSPGVTTATTPKTAGEGKKRGSRGDLFGGEDSSGGGLFGP</sequence>